<dbReference type="SUPFAM" id="SSF53474">
    <property type="entry name" value="alpha/beta-Hydrolases"/>
    <property type="match status" value="1"/>
</dbReference>
<sequence>MTDQPTLLDCVEIATGPDPARAVIWLHGLGADGHDFAPLVPELKLDGLPDVRFVFPHAEIQPVTINGGMAMRSWYDILGADLVRREDEAGIRASQRHVENLIARENARGIADEHIVLAGFSQGCAMTLHTGLRHPRRLAGLVALSGYLPLSDGFAAERHPANAGTPVFMAHGSADPVVPLARAEASRAALQALGQPVEWHVYPMPHSVCLPEVDDISAFLRKTLA</sequence>
<evidence type="ECO:0000259" key="3">
    <source>
        <dbReference type="Pfam" id="PF02230"/>
    </source>
</evidence>
<dbReference type="Gene3D" id="3.40.50.1820">
    <property type="entry name" value="alpha/beta hydrolase"/>
    <property type="match status" value="1"/>
</dbReference>
<reference evidence="5" key="1">
    <citation type="journal article" date="2019" name="Int. J. Syst. Evol. Microbiol.">
        <title>The Global Catalogue of Microorganisms (GCM) 10K type strain sequencing project: providing services to taxonomists for standard genome sequencing and annotation.</title>
        <authorList>
            <consortium name="The Broad Institute Genomics Platform"/>
            <consortium name="The Broad Institute Genome Sequencing Center for Infectious Disease"/>
            <person name="Wu L."/>
            <person name="Ma J."/>
        </authorList>
    </citation>
    <scope>NUCLEOTIDE SEQUENCE [LARGE SCALE GENOMIC DNA]</scope>
    <source>
        <strain evidence="5">JCM 17666</strain>
    </source>
</reference>
<dbReference type="InterPro" id="IPR003140">
    <property type="entry name" value="PLipase/COase/thioEstase"/>
</dbReference>
<evidence type="ECO:0000256" key="2">
    <source>
        <dbReference type="ARBA" id="ARBA00022801"/>
    </source>
</evidence>
<dbReference type="RefSeq" id="WP_345245060.1">
    <property type="nucleotide sequence ID" value="NZ_BAABFO010000001.1"/>
</dbReference>
<keyword evidence="5" id="KW-1185">Reference proteome</keyword>
<evidence type="ECO:0000313" key="4">
    <source>
        <dbReference type="EMBL" id="GAA4321140.1"/>
    </source>
</evidence>
<name>A0ABP8GBB7_9BURK</name>
<dbReference type="Proteomes" id="UP001501671">
    <property type="component" value="Unassembled WGS sequence"/>
</dbReference>
<comment type="similarity">
    <text evidence="1">Belongs to the AB hydrolase superfamily. AB hydrolase 2 family.</text>
</comment>
<keyword evidence="2 4" id="KW-0378">Hydrolase</keyword>
<dbReference type="EMBL" id="BAABFO010000001">
    <property type="protein sequence ID" value="GAA4321140.1"/>
    <property type="molecule type" value="Genomic_DNA"/>
</dbReference>
<accession>A0ABP8GBB7</accession>
<proteinExistence type="inferred from homology"/>
<comment type="caution">
    <text evidence="4">The sequence shown here is derived from an EMBL/GenBank/DDBJ whole genome shotgun (WGS) entry which is preliminary data.</text>
</comment>
<dbReference type="PANTHER" id="PTHR10655">
    <property type="entry name" value="LYSOPHOSPHOLIPASE-RELATED"/>
    <property type="match status" value="1"/>
</dbReference>
<dbReference type="GO" id="GO:0016787">
    <property type="term" value="F:hydrolase activity"/>
    <property type="evidence" value="ECO:0007669"/>
    <property type="project" value="UniProtKB-KW"/>
</dbReference>
<evidence type="ECO:0000256" key="1">
    <source>
        <dbReference type="ARBA" id="ARBA00006499"/>
    </source>
</evidence>
<dbReference type="Pfam" id="PF02230">
    <property type="entry name" value="Abhydrolase_2"/>
    <property type="match status" value="1"/>
</dbReference>
<protein>
    <submittedName>
        <fullName evidence="4">Alpha/beta hydrolase</fullName>
    </submittedName>
</protein>
<gene>
    <name evidence="4" type="ORF">GCM10023144_00150</name>
</gene>
<evidence type="ECO:0000313" key="5">
    <source>
        <dbReference type="Proteomes" id="UP001501671"/>
    </source>
</evidence>
<dbReference type="InterPro" id="IPR050565">
    <property type="entry name" value="LYPA1-2/EST-like"/>
</dbReference>
<dbReference type="PANTHER" id="PTHR10655:SF17">
    <property type="entry name" value="LYSOPHOSPHOLIPASE-LIKE PROTEIN 1"/>
    <property type="match status" value="1"/>
</dbReference>
<dbReference type="InterPro" id="IPR029058">
    <property type="entry name" value="AB_hydrolase_fold"/>
</dbReference>
<feature type="domain" description="Phospholipase/carboxylesterase/thioesterase" evidence="3">
    <location>
        <begin position="10"/>
        <end position="223"/>
    </location>
</feature>
<organism evidence="4 5">
    <name type="scientific">Pigmentiphaga soli</name>
    <dbReference type="NCBI Taxonomy" id="1007095"/>
    <lineage>
        <taxon>Bacteria</taxon>
        <taxon>Pseudomonadati</taxon>
        <taxon>Pseudomonadota</taxon>
        <taxon>Betaproteobacteria</taxon>
        <taxon>Burkholderiales</taxon>
        <taxon>Alcaligenaceae</taxon>
        <taxon>Pigmentiphaga</taxon>
    </lineage>
</organism>